<sequence length="74" mass="8239">MAALFVVQSFTECRWGIIPDNPIEVENEDQAVRLAERLAPIKPAVIAVYRWNNQAEVIAMFGRVPETVLEAANG</sequence>
<evidence type="ECO:0000313" key="2">
    <source>
        <dbReference type="Proteomes" id="UP001158087"/>
    </source>
</evidence>
<evidence type="ECO:0000313" key="1">
    <source>
        <dbReference type="EMBL" id="MDH0125463.1"/>
    </source>
</evidence>
<dbReference type="EMBL" id="JAODYY010000007">
    <property type="protein sequence ID" value="MDH0125463.1"/>
    <property type="molecule type" value="Genomic_DNA"/>
</dbReference>
<accession>A0AA42GYQ4</accession>
<protein>
    <submittedName>
        <fullName evidence="1">Uncharacterized protein</fullName>
    </submittedName>
</protein>
<comment type="caution">
    <text evidence="1">The sequence shown here is derived from an EMBL/GenBank/DDBJ whole genome shotgun (WGS) entry which is preliminary data.</text>
</comment>
<dbReference type="Proteomes" id="UP001158087">
    <property type="component" value="Unassembled WGS sequence"/>
</dbReference>
<proteinExistence type="predicted"/>
<reference evidence="1" key="1">
    <citation type="submission" date="2022-09" db="EMBL/GenBank/DDBJ databases">
        <title>Intensive care unit water sources are persistently colonized with multi-drug resistant bacteria and are the site of extensive horizontal gene transfer of antibiotic resistance genes.</title>
        <authorList>
            <person name="Diorio-Toth L."/>
        </authorList>
    </citation>
    <scope>NUCLEOTIDE SEQUENCE</scope>
    <source>
        <strain evidence="1">GD04153</strain>
    </source>
</reference>
<organism evidence="1 2">
    <name type="scientific">Brucella intermedia GD04153</name>
    <dbReference type="NCBI Taxonomy" id="2975438"/>
    <lineage>
        <taxon>Bacteria</taxon>
        <taxon>Pseudomonadati</taxon>
        <taxon>Pseudomonadota</taxon>
        <taxon>Alphaproteobacteria</taxon>
        <taxon>Hyphomicrobiales</taxon>
        <taxon>Brucellaceae</taxon>
        <taxon>Brucella/Ochrobactrum group</taxon>
        <taxon>Brucella</taxon>
    </lineage>
</organism>
<name>A0AA42GYQ4_9HYPH</name>
<dbReference type="AlphaFoldDB" id="A0AA42GYQ4"/>
<gene>
    <name evidence="1" type="ORF">N7376_15755</name>
</gene>